<reference evidence="2" key="1">
    <citation type="journal article" date="2020" name="Stud. Mycol.">
        <title>101 Dothideomycetes genomes: a test case for predicting lifestyles and emergence of pathogens.</title>
        <authorList>
            <person name="Haridas S."/>
            <person name="Albert R."/>
            <person name="Binder M."/>
            <person name="Bloem J."/>
            <person name="Labutti K."/>
            <person name="Salamov A."/>
            <person name="Andreopoulos B."/>
            <person name="Baker S."/>
            <person name="Barry K."/>
            <person name="Bills G."/>
            <person name="Bluhm B."/>
            <person name="Cannon C."/>
            <person name="Castanera R."/>
            <person name="Culley D."/>
            <person name="Daum C."/>
            <person name="Ezra D."/>
            <person name="Gonzalez J."/>
            <person name="Henrissat B."/>
            <person name="Kuo A."/>
            <person name="Liang C."/>
            <person name="Lipzen A."/>
            <person name="Lutzoni F."/>
            <person name="Magnuson J."/>
            <person name="Mondo S."/>
            <person name="Nolan M."/>
            <person name="Ohm R."/>
            <person name="Pangilinan J."/>
            <person name="Park H.-J."/>
            <person name="Ramirez L."/>
            <person name="Alfaro M."/>
            <person name="Sun H."/>
            <person name="Tritt A."/>
            <person name="Yoshinaga Y."/>
            <person name="Zwiers L.-H."/>
            <person name="Turgeon B."/>
            <person name="Goodwin S."/>
            <person name="Spatafora J."/>
            <person name="Crous P."/>
            <person name="Grigoriev I."/>
        </authorList>
    </citation>
    <scope>NUCLEOTIDE SEQUENCE</scope>
    <source>
        <strain evidence="2">CBS 109.77</strain>
    </source>
</reference>
<proteinExistence type="predicted"/>
<dbReference type="EMBL" id="MU001998">
    <property type="protein sequence ID" value="KAF2791867.1"/>
    <property type="molecule type" value="Genomic_DNA"/>
</dbReference>
<evidence type="ECO:0000256" key="1">
    <source>
        <dbReference type="SAM" id="MobiDB-lite"/>
    </source>
</evidence>
<accession>A0A6A6X7I3</accession>
<feature type="region of interest" description="Disordered" evidence="1">
    <location>
        <begin position="60"/>
        <end position="90"/>
    </location>
</feature>
<evidence type="ECO:0000313" key="3">
    <source>
        <dbReference type="Proteomes" id="UP000799757"/>
    </source>
</evidence>
<keyword evidence="3" id="KW-1185">Reference proteome</keyword>
<protein>
    <submittedName>
        <fullName evidence="2">Uncharacterized protein</fullName>
    </submittedName>
</protein>
<feature type="region of interest" description="Disordered" evidence="1">
    <location>
        <begin position="111"/>
        <end position="141"/>
    </location>
</feature>
<name>A0A6A6X7I3_9PLEO</name>
<feature type="compositionally biased region" description="Basic and acidic residues" evidence="1">
    <location>
        <begin position="117"/>
        <end position="127"/>
    </location>
</feature>
<gene>
    <name evidence="2" type="ORF">K505DRAFT_339196</name>
</gene>
<dbReference type="AlphaFoldDB" id="A0A6A6X7I3"/>
<dbReference type="Proteomes" id="UP000799757">
    <property type="component" value="Unassembled WGS sequence"/>
</dbReference>
<organism evidence="2 3">
    <name type="scientific">Melanomma pulvis-pyrius CBS 109.77</name>
    <dbReference type="NCBI Taxonomy" id="1314802"/>
    <lineage>
        <taxon>Eukaryota</taxon>
        <taxon>Fungi</taxon>
        <taxon>Dikarya</taxon>
        <taxon>Ascomycota</taxon>
        <taxon>Pezizomycotina</taxon>
        <taxon>Dothideomycetes</taxon>
        <taxon>Pleosporomycetidae</taxon>
        <taxon>Pleosporales</taxon>
        <taxon>Melanommataceae</taxon>
        <taxon>Melanomma</taxon>
    </lineage>
</organism>
<evidence type="ECO:0000313" key="2">
    <source>
        <dbReference type="EMBL" id="KAF2791867.1"/>
    </source>
</evidence>
<sequence>MNLPELLNTGCGACAFTIKADSAERRRSFGRTRRACRQELVKVFLILRYMKKLCRDRAKTKATKHTKGASRMQVTVKSSPKTHRKPLETPAERAEKIRELRHTKANARRERRIANMTKEEKLEHEAKSANSKKASKKTWAHKDGVTEDEIADLFANHDKQEQIMMERLL</sequence>